<evidence type="ECO:0000256" key="11">
    <source>
        <dbReference type="RuleBase" id="RU367069"/>
    </source>
</evidence>
<evidence type="ECO:0000313" key="13">
    <source>
        <dbReference type="EnsemblMetazoa" id="XP_014259931.1"/>
    </source>
</evidence>
<name>A0A8I6THA7_CIMLE</name>
<proteinExistence type="inferred from homology"/>
<organism evidence="13 14">
    <name type="scientific">Cimex lectularius</name>
    <name type="common">Bed bug</name>
    <name type="synonym">Acanthia lectularia</name>
    <dbReference type="NCBI Taxonomy" id="79782"/>
    <lineage>
        <taxon>Eukaryota</taxon>
        <taxon>Metazoa</taxon>
        <taxon>Ecdysozoa</taxon>
        <taxon>Arthropoda</taxon>
        <taxon>Hexapoda</taxon>
        <taxon>Insecta</taxon>
        <taxon>Pterygota</taxon>
        <taxon>Neoptera</taxon>
        <taxon>Paraneoptera</taxon>
        <taxon>Hemiptera</taxon>
        <taxon>Heteroptera</taxon>
        <taxon>Panheteroptera</taxon>
        <taxon>Cimicomorpha</taxon>
        <taxon>Cimicidae</taxon>
        <taxon>Cimex</taxon>
    </lineage>
</organism>
<evidence type="ECO:0000256" key="4">
    <source>
        <dbReference type="ARBA" id="ARBA00012867"/>
    </source>
</evidence>
<dbReference type="InterPro" id="IPR004572">
    <property type="entry name" value="Protoporphyrinogen_oxidase"/>
</dbReference>
<dbReference type="CTD" id="5498"/>
<comment type="pathway">
    <text evidence="2 11">Porphyrin-containing compound metabolism; protoporphyrin-IX biosynthesis; protoporphyrin-IX from protoporphyrinogen-IX: step 1/1.</text>
</comment>
<evidence type="ECO:0000256" key="10">
    <source>
        <dbReference type="ARBA" id="ARBA00047554"/>
    </source>
</evidence>
<evidence type="ECO:0000256" key="5">
    <source>
        <dbReference type="ARBA" id="ARBA00022630"/>
    </source>
</evidence>
<dbReference type="SUPFAM" id="SSF54373">
    <property type="entry name" value="FAD-linked reductases, C-terminal domain"/>
    <property type="match status" value="1"/>
</dbReference>
<dbReference type="OrthoDB" id="419752at2759"/>
<dbReference type="RefSeq" id="XP_014259931.1">
    <property type="nucleotide sequence ID" value="XM_014404445.2"/>
</dbReference>
<keyword evidence="8 11" id="KW-0350">Heme biosynthesis</keyword>
<evidence type="ECO:0000259" key="12">
    <source>
        <dbReference type="Pfam" id="PF01593"/>
    </source>
</evidence>
<evidence type="ECO:0000256" key="2">
    <source>
        <dbReference type="ARBA" id="ARBA00005073"/>
    </source>
</evidence>
<evidence type="ECO:0000256" key="6">
    <source>
        <dbReference type="ARBA" id="ARBA00022827"/>
    </source>
</evidence>
<dbReference type="PANTHER" id="PTHR42923:SF3">
    <property type="entry name" value="PROTOPORPHYRINOGEN OXIDASE"/>
    <property type="match status" value="1"/>
</dbReference>
<dbReference type="GO" id="GO:0006782">
    <property type="term" value="P:protoporphyrinogen IX biosynthetic process"/>
    <property type="evidence" value="ECO:0007669"/>
    <property type="project" value="UniProtKB-UniRule"/>
</dbReference>
<comment type="similarity">
    <text evidence="3 11">Belongs to the protoporphyrinogen/coproporphyrinogen oxidase family. Protoporphyrinogen oxidase subfamily.</text>
</comment>
<feature type="domain" description="Amine oxidase" evidence="12">
    <location>
        <begin position="9"/>
        <end position="465"/>
    </location>
</feature>
<evidence type="ECO:0000256" key="3">
    <source>
        <dbReference type="ARBA" id="ARBA00010551"/>
    </source>
</evidence>
<protein>
    <recommendedName>
        <fullName evidence="4 11">Protoporphyrinogen oxidase</fullName>
        <ecNumber evidence="4 11">1.3.3.4</ecNumber>
    </recommendedName>
</protein>
<dbReference type="SUPFAM" id="SSF51905">
    <property type="entry name" value="FAD/NAD(P)-binding domain"/>
    <property type="match status" value="1"/>
</dbReference>
<dbReference type="GO" id="GO:0004729">
    <property type="term" value="F:oxygen-dependent protoporphyrinogen oxidase activity"/>
    <property type="evidence" value="ECO:0007669"/>
    <property type="project" value="UniProtKB-UniRule"/>
</dbReference>
<evidence type="ECO:0000313" key="14">
    <source>
        <dbReference type="Proteomes" id="UP000494040"/>
    </source>
</evidence>
<keyword evidence="6 11" id="KW-0274">FAD</keyword>
<dbReference type="Gene3D" id="3.50.50.60">
    <property type="entry name" value="FAD/NAD(P)-binding domain"/>
    <property type="match status" value="1"/>
</dbReference>
<dbReference type="NCBIfam" id="TIGR00562">
    <property type="entry name" value="proto_IX_ox"/>
    <property type="match status" value="1"/>
</dbReference>
<dbReference type="UniPathway" id="UPA00251">
    <property type="reaction ID" value="UER00324"/>
</dbReference>
<keyword evidence="5 11" id="KW-0285">Flavoprotein</keyword>
<dbReference type="Proteomes" id="UP000494040">
    <property type="component" value="Unassembled WGS sequence"/>
</dbReference>
<sequence length="467" mass="51810">MTLIIGGGISGLSAAYYLLKHSKKAVVTEAGKAVGGWIQSVRDEKTGLIYEKGPRTLRIKGNVGANTLSLIEEIGLGEKVRAITADRPSSKNKLIYVNGSLHYLPTEFSAFFKKVSPFSKPLITALLRDLFVKKVPKEDESVHSFVERRFGSEIADYLTSSMLCGICAGNSKEISVKFLMPYLFDLEQKYGSVGVGFIKETLNKKPKPKVEEFPGQLGKKSKEENWVIFGLEGGLNTFPKKLSEKVLEKGGDILLDSEVTKLTLNKNSVTYELNGKIDECGHVISSLPTTKLAPLLQHQHPWLSEQLSSIEYVSVAVVNVAYKGHVLKYNAFGYLIPPSQELPVLGAVFDSCNLPQGDWTVLTLMMGGYWYDKFFGKESSPEFFLETALKYNEKILDIKEKPESYHCQLMKEAIPQYVIGHHEKVNKMLNYVRDKCLPISLIGSAFKGIGVNDVILSAKAAVDNIVR</sequence>
<keyword evidence="14" id="KW-1185">Reference proteome</keyword>
<keyword evidence="9 11" id="KW-0627">Porphyrin biosynthesis</keyword>
<accession>A0A8I6THA7</accession>
<dbReference type="KEGG" id="clec:106672769"/>
<comment type="catalytic activity">
    <reaction evidence="10 11">
        <text>protoporphyrinogen IX + 3 O2 = protoporphyrin IX + 3 H2O2</text>
        <dbReference type="Rhea" id="RHEA:25576"/>
        <dbReference type="ChEBI" id="CHEBI:15379"/>
        <dbReference type="ChEBI" id="CHEBI:16240"/>
        <dbReference type="ChEBI" id="CHEBI:57306"/>
        <dbReference type="ChEBI" id="CHEBI:57307"/>
        <dbReference type="EC" id="1.3.3.4"/>
    </reaction>
</comment>
<evidence type="ECO:0000256" key="1">
    <source>
        <dbReference type="ARBA" id="ARBA00002600"/>
    </source>
</evidence>
<evidence type="ECO:0000256" key="8">
    <source>
        <dbReference type="ARBA" id="ARBA00023133"/>
    </source>
</evidence>
<dbReference type="EnsemblMetazoa" id="XM_024226487.1">
    <property type="protein sequence ID" value="XP_024082255.1"/>
    <property type="gene ID" value="LOC106672769"/>
</dbReference>
<dbReference type="AlphaFoldDB" id="A0A8I6THA7"/>
<dbReference type="EC" id="1.3.3.4" evidence="4 11"/>
<dbReference type="InterPro" id="IPR050464">
    <property type="entry name" value="Zeta_carotene_desat/Oxidored"/>
</dbReference>
<dbReference type="InterPro" id="IPR002937">
    <property type="entry name" value="Amino_oxidase"/>
</dbReference>
<evidence type="ECO:0000256" key="9">
    <source>
        <dbReference type="ARBA" id="ARBA00023244"/>
    </source>
</evidence>
<dbReference type="InterPro" id="IPR036188">
    <property type="entry name" value="FAD/NAD-bd_sf"/>
</dbReference>
<dbReference type="RefSeq" id="XP_024082255.1">
    <property type="nucleotide sequence ID" value="XM_024226487.1"/>
</dbReference>
<dbReference type="PANTHER" id="PTHR42923">
    <property type="entry name" value="PROTOPORPHYRINOGEN OXIDASE"/>
    <property type="match status" value="1"/>
</dbReference>
<comment type="function">
    <text evidence="1 11">Catalyzes the 6-electron oxidation of protoporphyrinogen-IX to form protoporphyrin-IX.</text>
</comment>
<comment type="cofactor">
    <cofactor evidence="11">
        <name>FAD</name>
        <dbReference type="ChEBI" id="CHEBI:57692"/>
    </cofactor>
    <text evidence="11">Binds 1 FAD per subunit.</text>
</comment>
<dbReference type="EnsemblMetazoa" id="XM_014404445.2">
    <property type="protein sequence ID" value="XP_014259931.1"/>
    <property type="gene ID" value="LOC106672769"/>
</dbReference>
<dbReference type="GO" id="GO:0005743">
    <property type="term" value="C:mitochondrial inner membrane"/>
    <property type="evidence" value="ECO:0007669"/>
    <property type="project" value="UniProtKB-SubCell"/>
</dbReference>
<dbReference type="OMA" id="WFDQWFG"/>
<comment type="subcellular location">
    <subcellularLocation>
        <location evidence="11">Mitochondrion inner membrane</location>
    </subcellularLocation>
</comment>
<evidence type="ECO:0000256" key="7">
    <source>
        <dbReference type="ARBA" id="ARBA00023002"/>
    </source>
</evidence>
<dbReference type="GeneID" id="106672769"/>
<dbReference type="Pfam" id="PF01593">
    <property type="entry name" value="Amino_oxidase"/>
    <property type="match status" value="1"/>
</dbReference>
<keyword evidence="7 11" id="KW-0560">Oxidoreductase</keyword>
<reference evidence="13" key="1">
    <citation type="submission" date="2022-01" db="UniProtKB">
        <authorList>
            <consortium name="EnsemblMetazoa"/>
        </authorList>
    </citation>
    <scope>IDENTIFICATION</scope>
</reference>